<dbReference type="PANTHER" id="PTHR46246">
    <property type="entry name" value="GUANOSINE-3',5'-BIS(DIPHOSPHATE) 3'-PYROPHOSPHOHYDROLASE MESH1"/>
    <property type="match status" value="1"/>
</dbReference>
<dbReference type="RefSeq" id="WP_052399302.1">
    <property type="nucleotide sequence ID" value="NZ_CP010070.1"/>
</dbReference>
<dbReference type="OrthoDB" id="147258at2157"/>
<dbReference type="EMBL" id="CP010070">
    <property type="protein sequence ID" value="AIZ56970.1"/>
    <property type="molecule type" value="Genomic_DNA"/>
</dbReference>
<reference evidence="1 2" key="1">
    <citation type="journal article" date="2014" name="Appl. Environ. Microbiol.">
        <title>Comparative Genome Analysis of 'Candidatus Methanoplasma termitum' Indicates a New Mode of Energy Metabolism in the Seventh Order of Methanogens.</title>
        <authorList>
            <person name="Lang K."/>
            <person name="Schuldes J."/>
            <person name="Klingl A."/>
            <person name="Poehlein A."/>
            <person name="Daniel R."/>
            <person name="Brune A."/>
        </authorList>
    </citation>
    <scope>NUCLEOTIDE SEQUENCE [LARGE SCALE GENOMIC DNA]</scope>
    <source>
        <strain evidence="2">Mpt1</strain>
    </source>
</reference>
<accession>A0A0A7LCS4</accession>
<gene>
    <name evidence="1" type="ORF">Mpt1_c11030</name>
</gene>
<dbReference type="STRING" id="1577791.Mpt1_c11030"/>
<sequence>MTSFNEEYEKALNIATKAHEGQKDMSGNDYIHHPIAVSGFCITEKGKIVGLLHDVVEDTSVTLDDLLAEGYDKDIIMAVDCVSKREGEKKSDYLKRVATSDIATEVKFADMRHNSMRWPEDRPKEEAYANYQKYHGRAQKLVRLAGKERAKRLMSKDTLDWVNGAYDVDELLRRMITVRA</sequence>
<keyword evidence="2" id="KW-1185">Reference proteome</keyword>
<proteinExistence type="predicted"/>
<keyword evidence="1" id="KW-0378">Hydrolase</keyword>
<dbReference type="PANTHER" id="PTHR46246:SF1">
    <property type="entry name" value="GUANOSINE-3',5'-BIS(DIPHOSPHATE) 3'-PYROPHOSPHOHYDROLASE MESH1"/>
    <property type="match status" value="1"/>
</dbReference>
<dbReference type="HOGENOM" id="CLU_109398_2_0_2"/>
<organism evidence="1 2">
    <name type="scientific">Candidatus Methanoplasma termitum</name>
    <dbReference type="NCBI Taxonomy" id="1577791"/>
    <lineage>
        <taxon>Archaea</taxon>
        <taxon>Methanobacteriati</taxon>
        <taxon>Thermoplasmatota</taxon>
        <taxon>Thermoplasmata</taxon>
        <taxon>Methanomassiliicoccales</taxon>
        <taxon>Methanomassiliicoccaceae</taxon>
        <taxon>Candidatus Methanoplasma</taxon>
    </lineage>
</organism>
<dbReference type="GeneID" id="25399473"/>
<dbReference type="Gene3D" id="1.10.3210.10">
    <property type="entry name" value="Hypothetical protein af1432"/>
    <property type="match status" value="1"/>
</dbReference>
<dbReference type="InterPro" id="IPR052194">
    <property type="entry name" value="MESH1"/>
</dbReference>
<name>A0A0A7LCS4_9ARCH</name>
<evidence type="ECO:0000313" key="1">
    <source>
        <dbReference type="EMBL" id="AIZ56970.1"/>
    </source>
</evidence>
<dbReference type="Proteomes" id="UP000030787">
    <property type="component" value="Chromosome"/>
</dbReference>
<dbReference type="SUPFAM" id="SSF109604">
    <property type="entry name" value="HD-domain/PDEase-like"/>
    <property type="match status" value="1"/>
</dbReference>
<dbReference type="GO" id="GO:0008893">
    <property type="term" value="F:guanosine-3',5'-bis(diphosphate) 3'-diphosphatase activity"/>
    <property type="evidence" value="ECO:0007669"/>
    <property type="project" value="TreeGrafter"/>
</dbReference>
<evidence type="ECO:0000313" key="2">
    <source>
        <dbReference type="Proteomes" id="UP000030787"/>
    </source>
</evidence>
<protein>
    <submittedName>
        <fullName evidence="1">Bifunctional (P)ppGpp synthetase II/ guanosine-3',5'-bis pyrophosphate 3'-pyrophosphohydrolase</fullName>
    </submittedName>
</protein>
<dbReference type="KEGG" id="mear:Mpt1_c11030"/>
<dbReference type="AlphaFoldDB" id="A0A0A7LCS4"/>